<proteinExistence type="predicted"/>
<keyword evidence="1" id="KW-0732">Signal</keyword>
<feature type="chain" id="PRO_5032994166" evidence="1">
    <location>
        <begin position="32"/>
        <end position="227"/>
    </location>
</feature>
<evidence type="ECO:0000313" key="3">
    <source>
        <dbReference type="Proteomes" id="UP000604046"/>
    </source>
</evidence>
<gene>
    <name evidence="2" type="ORF">SNAT2548_LOCUS23052</name>
</gene>
<protein>
    <submittedName>
        <fullName evidence="2">Uncharacterized protein</fullName>
    </submittedName>
</protein>
<accession>A0A812R7M2</accession>
<reference evidence="2" key="1">
    <citation type="submission" date="2021-02" db="EMBL/GenBank/DDBJ databases">
        <authorList>
            <person name="Dougan E. K."/>
            <person name="Rhodes N."/>
            <person name="Thang M."/>
            <person name="Chan C."/>
        </authorList>
    </citation>
    <scope>NUCLEOTIDE SEQUENCE</scope>
</reference>
<dbReference type="EMBL" id="CAJNDS010002306">
    <property type="protein sequence ID" value="CAE7423737.1"/>
    <property type="molecule type" value="Genomic_DNA"/>
</dbReference>
<dbReference type="AlphaFoldDB" id="A0A812R7M2"/>
<dbReference type="Proteomes" id="UP000604046">
    <property type="component" value="Unassembled WGS sequence"/>
</dbReference>
<sequence length="227" mass="25687">MPFSMSFAKPMVMLPTARLLAAVAILPLLSALRHEVEHGTAELQASGHESKWTQCCVVDGTEKVSLTSSSFRREAKSILQDITYSGAYGTKDAFYTGRYVKHCKLALQFDTCPSVHPTLFNIYEYEDASKLVGRIDSFLAKYYVLSQTYLFAAPECPGSLQAAKDTNRCTSDFQHFMKLLSLWKDGMSLVEQVNKLKGFRGYFVNKEHKRTLDRKLENVMSQLEALW</sequence>
<keyword evidence="3" id="KW-1185">Reference proteome</keyword>
<evidence type="ECO:0000256" key="1">
    <source>
        <dbReference type="SAM" id="SignalP"/>
    </source>
</evidence>
<organism evidence="2 3">
    <name type="scientific">Symbiodinium natans</name>
    <dbReference type="NCBI Taxonomy" id="878477"/>
    <lineage>
        <taxon>Eukaryota</taxon>
        <taxon>Sar</taxon>
        <taxon>Alveolata</taxon>
        <taxon>Dinophyceae</taxon>
        <taxon>Suessiales</taxon>
        <taxon>Symbiodiniaceae</taxon>
        <taxon>Symbiodinium</taxon>
    </lineage>
</organism>
<comment type="caution">
    <text evidence="2">The sequence shown here is derived from an EMBL/GenBank/DDBJ whole genome shotgun (WGS) entry which is preliminary data.</text>
</comment>
<feature type="signal peptide" evidence="1">
    <location>
        <begin position="1"/>
        <end position="31"/>
    </location>
</feature>
<name>A0A812R7M2_9DINO</name>
<dbReference type="OrthoDB" id="425758at2759"/>
<evidence type="ECO:0000313" key="2">
    <source>
        <dbReference type="EMBL" id="CAE7423737.1"/>
    </source>
</evidence>